<dbReference type="InterPro" id="IPR003663">
    <property type="entry name" value="Sugar/inositol_transpt"/>
</dbReference>
<dbReference type="Pfam" id="PF00083">
    <property type="entry name" value="Sugar_tr"/>
    <property type="match status" value="1"/>
</dbReference>
<dbReference type="Proteomes" id="UP000192223">
    <property type="component" value="Unplaced"/>
</dbReference>
<dbReference type="PROSITE" id="PS50850">
    <property type="entry name" value="MFS"/>
    <property type="match status" value="1"/>
</dbReference>
<dbReference type="PROSITE" id="PS00217">
    <property type="entry name" value="SUGAR_TRANSPORT_2"/>
    <property type="match status" value="1"/>
</dbReference>
<keyword evidence="5 9" id="KW-0812">Transmembrane</keyword>
<feature type="transmembrane region" description="Helical" evidence="9">
    <location>
        <begin position="141"/>
        <end position="159"/>
    </location>
</feature>
<proteinExistence type="predicted"/>
<evidence type="ECO:0000256" key="9">
    <source>
        <dbReference type="SAM" id="Phobius"/>
    </source>
</evidence>
<evidence type="ECO:0000256" key="8">
    <source>
        <dbReference type="ARBA" id="ARBA00023180"/>
    </source>
</evidence>
<feature type="domain" description="Major facilitator superfamily (MFS) profile" evidence="10">
    <location>
        <begin position="14"/>
        <end position="439"/>
    </location>
</feature>
<dbReference type="OrthoDB" id="6612291at2759"/>
<evidence type="ECO:0000256" key="2">
    <source>
        <dbReference type="ARBA" id="ARBA00022448"/>
    </source>
</evidence>
<evidence type="ECO:0000259" key="10">
    <source>
        <dbReference type="PROSITE" id="PS50850"/>
    </source>
</evidence>
<dbReference type="PRINTS" id="PR00171">
    <property type="entry name" value="SUGRTRNSPORT"/>
</dbReference>
<dbReference type="InterPro" id="IPR005828">
    <property type="entry name" value="MFS_sugar_transport-like"/>
</dbReference>
<dbReference type="KEGG" id="apln:108740053"/>
<keyword evidence="7 9" id="KW-0472">Membrane</keyword>
<organism evidence="11 12">
    <name type="scientific">Agrilus planipennis</name>
    <name type="common">Emerald ash borer</name>
    <name type="synonym">Agrilus marcopoli</name>
    <dbReference type="NCBI Taxonomy" id="224129"/>
    <lineage>
        <taxon>Eukaryota</taxon>
        <taxon>Metazoa</taxon>
        <taxon>Ecdysozoa</taxon>
        <taxon>Arthropoda</taxon>
        <taxon>Hexapoda</taxon>
        <taxon>Insecta</taxon>
        <taxon>Pterygota</taxon>
        <taxon>Neoptera</taxon>
        <taxon>Endopterygota</taxon>
        <taxon>Coleoptera</taxon>
        <taxon>Polyphaga</taxon>
        <taxon>Elateriformia</taxon>
        <taxon>Buprestoidea</taxon>
        <taxon>Buprestidae</taxon>
        <taxon>Agrilinae</taxon>
        <taxon>Agrilus</taxon>
    </lineage>
</organism>
<feature type="transmembrane region" description="Helical" evidence="9">
    <location>
        <begin position="314"/>
        <end position="336"/>
    </location>
</feature>
<dbReference type="InterPro" id="IPR020846">
    <property type="entry name" value="MFS_dom"/>
</dbReference>
<feature type="transmembrane region" description="Helical" evidence="9">
    <location>
        <begin position="106"/>
        <end position="129"/>
    </location>
</feature>
<evidence type="ECO:0000256" key="7">
    <source>
        <dbReference type="ARBA" id="ARBA00023136"/>
    </source>
</evidence>
<evidence type="ECO:0000256" key="3">
    <source>
        <dbReference type="ARBA" id="ARBA00022475"/>
    </source>
</evidence>
<keyword evidence="2" id="KW-0813">Transport</keyword>
<dbReference type="InterPro" id="IPR036259">
    <property type="entry name" value="MFS_trans_sf"/>
</dbReference>
<evidence type="ECO:0000313" key="11">
    <source>
        <dbReference type="Proteomes" id="UP000192223"/>
    </source>
</evidence>
<dbReference type="InterPro" id="IPR050549">
    <property type="entry name" value="MFS_Trehalose_Transporter"/>
</dbReference>
<evidence type="ECO:0000313" key="12">
    <source>
        <dbReference type="RefSeq" id="XP_018329737.1"/>
    </source>
</evidence>
<feature type="transmembrane region" description="Helical" evidence="9">
    <location>
        <begin position="250"/>
        <end position="273"/>
    </location>
</feature>
<accession>A0A1W4XA91</accession>
<comment type="subcellular location">
    <subcellularLocation>
        <location evidence="1">Cell membrane</location>
        <topology evidence="1">Multi-pass membrane protein</topology>
    </subcellularLocation>
</comment>
<dbReference type="AlphaFoldDB" id="A0A1W4XA91"/>
<feature type="transmembrane region" description="Helical" evidence="9">
    <location>
        <begin position="417"/>
        <end position="435"/>
    </location>
</feature>
<evidence type="ECO:0000256" key="4">
    <source>
        <dbReference type="ARBA" id="ARBA00022597"/>
    </source>
</evidence>
<keyword evidence="3" id="KW-1003">Cell membrane</keyword>
<dbReference type="InterPro" id="IPR005829">
    <property type="entry name" value="Sugar_transporter_CS"/>
</dbReference>
<protein>
    <submittedName>
        <fullName evidence="12">Facilitated trehalose transporter Tret1-like</fullName>
    </submittedName>
</protein>
<dbReference type="RefSeq" id="XP_018329737.1">
    <property type="nucleotide sequence ID" value="XM_018474235.2"/>
</dbReference>
<gene>
    <name evidence="12" type="primary">LOC108740053</name>
</gene>
<dbReference type="GO" id="GO:0022857">
    <property type="term" value="F:transmembrane transporter activity"/>
    <property type="evidence" value="ECO:0007669"/>
    <property type="project" value="InterPro"/>
</dbReference>
<dbReference type="GO" id="GO:0005886">
    <property type="term" value="C:plasma membrane"/>
    <property type="evidence" value="ECO:0007669"/>
    <property type="project" value="UniProtKB-SubCell"/>
</dbReference>
<feature type="transmembrane region" description="Helical" evidence="9">
    <location>
        <begin position="348"/>
        <end position="373"/>
    </location>
</feature>
<feature type="transmembrane region" description="Helical" evidence="9">
    <location>
        <begin position="165"/>
        <end position="186"/>
    </location>
</feature>
<dbReference type="SUPFAM" id="SSF103473">
    <property type="entry name" value="MFS general substrate transporter"/>
    <property type="match status" value="1"/>
</dbReference>
<dbReference type="PANTHER" id="PTHR48021:SF86">
    <property type="entry name" value="FACILITATED TREHALOSE TRANSPORTER TRET1-1-LIKE PROTEIN"/>
    <property type="match status" value="1"/>
</dbReference>
<dbReference type="STRING" id="224129.A0A1W4XA91"/>
<dbReference type="PROSITE" id="PS00216">
    <property type="entry name" value="SUGAR_TRANSPORT_1"/>
    <property type="match status" value="1"/>
</dbReference>
<feature type="transmembrane region" description="Helical" evidence="9">
    <location>
        <begin position="385"/>
        <end position="405"/>
    </location>
</feature>
<dbReference type="Gene3D" id="1.20.1250.20">
    <property type="entry name" value="MFS general substrate transporter like domains"/>
    <property type="match status" value="1"/>
</dbReference>
<evidence type="ECO:0000256" key="1">
    <source>
        <dbReference type="ARBA" id="ARBA00004651"/>
    </source>
</evidence>
<feature type="transmembrane region" description="Helical" evidence="9">
    <location>
        <begin position="82"/>
        <end position="100"/>
    </location>
</feature>
<evidence type="ECO:0000256" key="5">
    <source>
        <dbReference type="ARBA" id="ARBA00022692"/>
    </source>
</evidence>
<sequence length="453" mass="50306">MMISFKLTSQIKQYAAAACVGSVYTGMSYTWSSPVIPQLEHGDGPFTITTEEASWIGSIIAFGAGLLAVPSGYLADRFGRKRCTLILTLPIIIFIILVYVGNNVYYIYAGRIFSGFATGGLSAVAPVYLTEIAEVKVRAPLNSFFQALIYCGSFCNAVFGKYLDYKSFTLISNALGIILIFGFVFFPESPTFLMMKNDRTGAENALKFYRDDHTNIKVELDAISKELEMKAKVKVKFWSIWSSKVAKRSLLACLGIIFFQICTGIDVLLHYSVSIFEIAGSNMDPYTSSIVVASAQVLSTFLAVNIIEKFKRKTFIYISAAGTGIMMILLGMFFHLKGLGIDSAFLNFIPLLSTVLFFVFFFVGLGPLPWLVVGELLPVEIKGPASGLTILFGYLATFFFSKTFPLMIKMFEPQYTFYTYAISMVLCIIFTKFCIPETKGKTLQEIQEKLDSL</sequence>
<evidence type="ECO:0000256" key="6">
    <source>
        <dbReference type="ARBA" id="ARBA00022989"/>
    </source>
</evidence>
<keyword evidence="6 9" id="KW-1133">Transmembrane helix</keyword>
<keyword evidence="4" id="KW-0762">Sugar transport</keyword>
<dbReference type="GeneID" id="108740053"/>
<dbReference type="InParanoid" id="A0A1W4XA91"/>
<keyword evidence="11" id="KW-1185">Reference proteome</keyword>
<feature type="transmembrane region" description="Helical" evidence="9">
    <location>
        <begin position="56"/>
        <end position="75"/>
    </location>
</feature>
<feature type="transmembrane region" description="Helical" evidence="9">
    <location>
        <begin position="285"/>
        <end position="307"/>
    </location>
</feature>
<dbReference type="PANTHER" id="PTHR48021">
    <property type="match status" value="1"/>
</dbReference>
<keyword evidence="8" id="KW-0325">Glycoprotein</keyword>
<name>A0A1W4XA91_AGRPL</name>
<reference evidence="12" key="1">
    <citation type="submission" date="2025-08" db="UniProtKB">
        <authorList>
            <consortium name="RefSeq"/>
        </authorList>
    </citation>
    <scope>IDENTIFICATION</scope>
    <source>
        <tissue evidence="12">Entire body</tissue>
    </source>
</reference>
<dbReference type="FunFam" id="1.20.1250.20:FF:000218">
    <property type="entry name" value="facilitated trehalose transporter Tret1"/>
    <property type="match status" value="1"/>
</dbReference>